<feature type="domain" description="Mycothiol-dependent maleylpyruvate isomerase metal-binding" evidence="1">
    <location>
        <begin position="9"/>
        <end position="131"/>
    </location>
</feature>
<organism evidence="2 3">
    <name type="scientific">Streptomyces sp. 900116325</name>
    <dbReference type="NCBI Taxonomy" id="3154295"/>
    <lineage>
        <taxon>Bacteria</taxon>
        <taxon>Bacillati</taxon>
        <taxon>Actinomycetota</taxon>
        <taxon>Actinomycetes</taxon>
        <taxon>Kitasatosporales</taxon>
        <taxon>Streptomycetaceae</taxon>
        <taxon>Streptomyces</taxon>
    </lineage>
</organism>
<gene>
    <name evidence="2" type="ORF">ABZV61_03600</name>
</gene>
<evidence type="ECO:0000259" key="1">
    <source>
        <dbReference type="Pfam" id="PF11716"/>
    </source>
</evidence>
<reference evidence="2 3" key="1">
    <citation type="submission" date="2024-06" db="EMBL/GenBank/DDBJ databases">
        <title>The Natural Products Discovery Center: Release of the First 8490 Sequenced Strains for Exploring Actinobacteria Biosynthetic Diversity.</title>
        <authorList>
            <person name="Kalkreuter E."/>
            <person name="Kautsar S.A."/>
            <person name="Yang D."/>
            <person name="Bader C.D."/>
            <person name="Teijaro C.N."/>
            <person name="Fluegel L."/>
            <person name="Davis C.M."/>
            <person name="Simpson J.R."/>
            <person name="Lauterbach L."/>
            <person name="Steele A.D."/>
            <person name="Gui C."/>
            <person name="Meng S."/>
            <person name="Li G."/>
            <person name="Viehrig K."/>
            <person name="Ye F."/>
            <person name="Su P."/>
            <person name="Kiefer A.F."/>
            <person name="Nichols A."/>
            <person name="Cepeda A.J."/>
            <person name="Yan W."/>
            <person name="Fan B."/>
            <person name="Jiang Y."/>
            <person name="Adhikari A."/>
            <person name="Zheng C.-J."/>
            <person name="Schuster L."/>
            <person name="Cowan T.M."/>
            <person name="Smanski M.J."/>
            <person name="Chevrette M.G."/>
            <person name="De Carvalho L.P.S."/>
            <person name="Shen B."/>
        </authorList>
    </citation>
    <scope>NUCLEOTIDE SEQUENCE [LARGE SCALE GENOMIC DNA]</scope>
    <source>
        <strain evidence="2 3">NPDC005137</strain>
    </source>
</reference>
<dbReference type="SUPFAM" id="SSF109854">
    <property type="entry name" value="DinB/YfiT-like putative metalloenzymes"/>
    <property type="match status" value="1"/>
</dbReference>
<dbReference type="Pfam" id="PF11716">
    <property type="entry name" value="MDMPI_N"/>
    <property type="match status" value="1"/>
</dbReference>
<accession>A0ABV2U207</accession>
<dbReference type="RefSeq" id="WP_356671663.1">
    <property type="nucleotide sequence ID" value="NZ_JBEXEF010000049.1"/>
</dbReference>
<dbReference type="NCBIfam" id="TIGR03086">
    <property type="entry name" value="TIGR03086 family metal-binding protein"/>
    <property type="match status" value="1"/>
</dbReference>
<protein>
    <submittedName>
        <fullName evidence="2">TIGR03086 family metal-binding protein</fullName>
    </submittedName>
</protein>
<proteinExistence type="predicted"/>
<dbReference type="InterPro" id="IPR034660">
    <property type="entry name" value="DinB/YfiT-like"/>
</dbReference>
<evidence type="ECO:0000313" key="2">
    <source>
        <dbReference type="EMBL" id="MET8431885.1"/>
    </source>
</evidence>
<name>A0ABV2U207_9ACTN</name>
<dbReference type="InterPro" id="IPR017517">
    <property type="entry name" value="Maleyloyr_isom"/>
</dbReference>
<keyword evidence="3" id="KW-1185">Reference proteome</keyword>
<dbReference type="Proteomes" id="UP001550044">
    <property type="component" value="Unassembled WGS sequence"/>
</dbReference>
<comment type="caution">
    <text evidence="2">The sequence shown here is derived from an EMBL/GenBank/DDBJ whole genome shotgun (WGS) entry which is preliminary data.</text>
</comment>
<dbReference type="EMBL" id="JBEXIP010000002">
    <property type="protein sequence ID" value="MET8431885.1"/>
    <property type="molecule type" value="Genomic_DNA"/>
</dbReference>
<dbReference type="NCBIfam" id="TIGR03083">
    <property type="entry name" value="maleylpyruvate isomerase family mycothiol-dependent enzyme"/>
    <property type="match status" value="1"/>
</dbReference>
<dbReference type="InterPro" id="IPR017520">
    <property type="entry name" value="CHP03086"/>
</dbReference>
<sequence length="194" mass="21172">MKNEHAHLTECAAEAARIARAVRTEQLDASATPCGDWDVRGLINHWVLYTSYGLEHRALRKDLPDELTTRDFTADADWAEKYAAQLDRAVAAWSDPAIWEGEIDLGGSTSPASEIAAMLIEETALHGWDVARATGQEFRLSDAAAAFVLEVVDGSAALYRQYDGFADEVPVSDSASVFERALAHSGRDPHWTAA</sequence>
<evidence type="ECO:0000313" key="3">
    <source>
        <dbReference type="Proteomes" id="UP001550044"/>
    </source>
</evidence>
<dbReference type="InterPro" id="IPR024344">
    <property type="entry name" value="MDMPI_metal-binding"/>
</dbReference>